<evidence type="ECO:0000313" key="2">
    <source>
        <dbReference type="Proteomes" id="UP000004947"/>
    </source>
</evidence>
<proteinExistence type="predicted"/>
<name>A6DSC4_9BACT</name>
<protein>
    <recommendedName>
        <fullName evidence="3">PIN domain-containing protein</fullName>
    </recommendedName>
</protein>
<dbReference type="STRING" id="313628.LNTAR_25410"/>
<dbReference type="eggNOG" id="ENOG50337NK">
    <property type="taxonomic scope" value="Bacteria"/>
</dbReference>
<dbReference type="AlphaFoldDB" id="A6DSC4"/>
<dbReference type="EMBL" id="ABCK01000029">
    <property type="protein sequence ID" value="EDM25469.1"/>
    <property type="molecule type" value="Genomic_DNA"/>
</dbReference>
<sequence length="215" mass="24882">MREVKHQKITIYLDNNIWDFLFENQINIHDEFPTELFDICITKEVSFETEAIKNQQEKIEFIRSARDRGVKVRSLFGFKDERHSEEKQRSGGWDEGFWSCSEIENFRATLKERFSREDQAKKASTDLYKNEADIDLAARSVVDIVLSLDEKRGSTNGPLNVAFEAGHNIVFLTDFLPQSESLRNFVAQNIRNSQKKALIQQLLTSKTNKIGEVSS</sequence>
<comment type="caution">
    <text evidence="1">The sequence shown here is derived from an EMBL/GenBank/DDBJ whole genome shotgun (WGS) entry which is preliminary data.</text>
</comment>
<organism evidence="1 2">
    <name type="scientific">Lentisphaera araneosa HTCC2155</name>
    <dbReference type="NCBI Taxonomy" id="313628"/>
    <lineage>
        <taxon>Bacteria</taxon>
        <taxon>Pseudomonadati</taxon>
        <taxon>Lentisphaerota</taxon>
        <taxon>Lentisphaeria</taxon>
        <taxon>Lentisphaerales</taxon>
        <taxon>Lentisphaeraceae</taxon>
        <taxon>Lentisphaera</taxon>
    </lineage>
</organism>
<dbReference type="Proteomes" id="UP000004947">
    <property type="component" value="Unassembled WGS sequence"/>
</dbReference>
<keyword evidence="2" id="KW-1185">Reference proteome</keyword>
<evidence type="ECO:0008006" key="3">
    <source>
        <dbReference type="Google" id="ProtNLM"/>
    </source>
</evidence>
<reference evidence="1 2" key="1">
    <citation type="journal article" date="2010" name="J. Bacteriol.">
        <title>Genome sequence of Lentisphaera araneosa HTCC2155T, the type species of the order Lentisphaerales in the phylum Lentisphaerae.</title>
        <authorList>
            <person name="Thrash J.C."/>
            <person name="Cho J.C."/>
            <person name="Vergin K.L."/>
            <person name="Morris R.M."/>
            <person name="Giovannoni S.J."/>
        </authorList>
    </citation>
    <scope>NUCLEOTIDE SEQUENCE [LARGE SCALE GENOMIC DNA]</scope>
    <source>
        <strain evidence="1 2">HTCC2155</strain>
    </source>
</reference>
<gene>
    <name evidence="1" type="ORF">LNTAR_25410</name>
</gene>
<dbReference type="OrthoDB" id="6402002at2"/>
<dbReference type="RefSeq" id="WP_007280733.1">
    <property type="nucleotide sequence ID" value="NZ_ABCK01000029.1"/>
</dbReference>
<accession>A6DSC4</accession>
<evidence type="ECO:0000313" key="1">
    <source>
        <dbReference type="EMBL" id="EDM25469.1"/>
    </source>
</evidence>